<dbReference type="Pfam" id="PF01341">
    <property type="entry name" value="Glyco_hydro_6"/>
    <property type="match status" value="1"/>
</dbReference>
<dbReference type="SUPFAM" id="SSF51989">
    <property type="entry name" value="Glycosyl hydrolases family 6, cellulases"/>
    <property type="match status" value="1"/>
</dbReference>
<evidence type="ECO:0000256" key="10">
    <source>
        <dbReference type="PROSITE-ProRule" id="PRU10056"/>
    </source>
</evidence>
<keyword evidence="14" id="KW-1185">Reference proteome</keyword>
<feature type="active site" description="Proton acceptor" evidence="8">
    <location>
        <position position="328"/>
    </location>
</feature>
<keyword evidence="7 11" id="KW-0624">Polysaccharide degradation</keyword>
<dbReference type="PANTHER" id="PTHR34876:SF4">
    <property type="entry name" value="1,4-BETA-D-GLUCAN CELLOBIOHYDROLASE C-RELATED"/>
    <property type="match status" value="1"/>
</dbReference>
<evidence type="ECO:0000313" key="14">
    <source>
        <dbReference type="Proteomes" id="UP000217199"/>
    </source>
</evidence>
<keyword evidence="1 11" id="KW-0732">Signal</keyword>
<feature type="binding site" evidence="9">
    <location>
        <position position="199"/>
    </location>
    <ligand>
        <name>substrate</name>
    </ligand>
</feature>
<accession>A0A286UT81</accession>
<feature type="compositionally biased region" description="Polar residues" evidence="12">
    <location>
        <begin position="328"/>
        <end position="347"/>
    </location>
</feature>
<evidence type="ECO:0000256" key="1">
    <source>
        <dbReference type="ARBA" id="ARBA00022729"/>
    </source>
</evidence>
<dbReference type="InterPro" id="IPR036434">
    <property type="entry name" value="Beta_cellobiohydrolase_sf"/>
</dbReference>
<name>A0A286UT81_9AGAM</name>
<sequence length="373" mass="39420">MKFTTLASLIACVPAFVRSAGTGNPWTGATTFLIPEYVDEVNAAVGNITDSTLAASAAKVADIPIFFWMDVAAKVDTLGQYLAAADAQGGTPLVQAVIYDLPDRDCAAEASAGEFSIADGGAEKYQAYIDAIASQVEQYPNVRVVFVVEPDGLANLVTNLNVAKCANAESTYKELVSYAISKLQQDNVWLYLDAGHSGWLGWPANISPAAQLFAEVLQGAGSEATVRGLATDVSNYNLLRGAEDPAQSPNPNYDEELYINALAPLLSQNNFPFQFIVDQGRSGVSGLRTAEGDWCNVLGAGLGPQPSTDTGNTLIDSIVWVKPPGESDGTSNTSSARYDTHCGQSDAAQPAPEAGTWFQSYFETLVKNANPAL</sequence>
<evidence type="ECO:0000313" key="13">
    <source>
        <dbReference type="EMBL" id="PAV22722.1"/>
    </source>
</evidence>
<dbReference type="Gene3D" id="3.20.20.40">
    <property type="entry name" value="1, 4-beta cellobiohydrolase"/>
    <property type="match status" value="1"/>
</dbReference>
<keyword evidence="2 11" id="KW-0378">Hydrolase</keyword>
<proteinExistence type="inferred from homology"/>
<dbReference type="InterPro" id="IPR001524">
    <property type="entry name" value="Glyco_hydro_6_CS"/>
</dbReference>
<comment type="caution">
    <text evidence="13">The sequence shown here is derived from an EMBL/GenBank/DDBJ whole genome shotgun (WGS) entry which is preliminary data.</text>
</comment>
<evidence type="ECO:0000256" key="7">
    <source>
        <dbReference type="ARBA" id="ARBA00023326"/>
    </source>
</evidence>
<feature type="binding site" evidence="9">
    <location>
        <position position="326"/>
    </location>
    <ligand>
        <name>substrate</name>
    </ligand>
</feature>
<feature type="binding site" evidence="9">
    <location>
        <position position="68"/>
    </location>
    <ligand>
        <name>substrate</name>
    </ligand>
</feature>
<organism evidence="13 14">
    <name type="scientific">Pyrrhoderma noxium</name>
    <dbReference type="NCBI Taxonomy" id="2282107"/>
    <lineage>
        <taxon>Eukaryota</taxon>
        <taxon>Fungi</taxon>
        <taxon>Dikarya</taxon>
        <taxon>Basidiomycota</taxon>
        <taxon>Agaricomycotina</taxon>
        <taxon>Agaricomycetes</taxon>
        <taxon>Hymenochaetales</taxon>
        <taxon>Hymenochaetaceae</taxon>
        <taxon>Pyrrhoderma</taxon>
    </lineage>
</organism>
<feature type="region of interest" description="Disordered" evidence="12">
    <location>
        <begin position="322"/>
        <end position="351"/>
    </location>
</feature>
<evidence type="ECO:0000256" key="11">
    <source>
        <dbReference type="RuleBase" id="RU361186"/>
    </source>
</evidence>
<feature type="chain" id="PRO_5013427812" description="Glucanase" evidence="11">
    <location>
        <begin position="20"/>
        <end position="373"/>
    </location>
</feature>
<dbReference type="InParanoid" id="A0A286UT81"/>
<keyword evidence="5 11" id="KW-0119">Carbohydrate metabolism</keyword>
<dbReference type="GO" id="GO:0030245">
    <property type="term" value="P:cellulose catabolic process"/>
    <property type="evidence" value="ECO:0007669"/>
    <property type="project" value="UniProtKB-KW"/>
</dbReference>
<evidence type="ECO:0000256" key="6">
    <source>
        <dbReference type="ARBA" id="ARBA00023295"/>
    </source>
</evidence>
<feature type="active site" description="Proton donor" evidence="8">
    <location>
        <position position="151"/>
    </location>
</feature>
<evidence type="ECO:0000256" key="2">
    <source>
        <dbReference type="ARBA" id="ARBA00022801"/>
    </source>
</evidence>
<dbReference type="EMBL" id="NBII01000002">
    <property type="protein sequence ID" value="PAV22722.1"/>
    <property type="molecule type" value="Genomic_DNA"/>
</dbReference>
<feature type="binding site" evidence="9">
    <location>
        <position position="294"/>
    </location>
    <ligand>
        <name>substrate</name>
    </ligand>
</feature>
<feature type="binding site" evidence="9">
    <location>
        <position position="322"/>
    </location>
    <ligand>
        <name>substrate</name>
    </ligand>
</feature>
<evidence type="ECO:0000256" key="12">
    <source>
        <dbReference type="SAM" id="MobiDB-lite"/>
    </source>
</evidence>
<feature type="binding site" evidence="9">
    <location>
        <position position="235"/>
    </location>
    <ligand>
        <name>substrate</name>
    </ligand>
</feature>
<feature type="binding site" evidence="9">
    <location>
        <position position="196"/>
    </location>
    <ligand>
        <name>substrate</name>
    </ligand>
</feature>
<dbReference type="FunFam" id="3.20.20.40:FF:000001">
    <property type="entry name" value="Glucanase"/>
    <property type="match status" value="1"/>
</dbReference>
<evidence type="ECO:0000256" key="3">
    <source>
        <dbReference type="ARBA" id="ARBA00023001"/>
    </source>
</evidence>
<evidence type="ECO:0000256" key="8">
    <source>
        <dbReference type="PIRSR" id="PIRSR001100-1"/>
    </source>
</evidence>
<reference evidence="13 14" key="1">
    <citation type="journal article" date="2017" name="Mol. Ecol.">
        <title>Comparative and population genomic landscape of Phellinus noxius: A hypervariable fungus causing root rot in trees.</title>
        <authorList>
            <person name="Chung C.L."/>
            <person name="Lee T.J."/>
            <person name="Akiba M."/>
            <person name="Lee H.H."/>
            <person name="Kuo T.H."/>
            <person name="Liu D."/>
            <person name="Ke H.M."/>
            <person name="Yokoi T."/>
            <person name="Roa M.B."/>
            <person name="Lu M.J."/>
            <person name="Chang Y.Y."/>
            <person name="Ann P.J."/>
            <person name="Tsai J.N."/>
            <person name="Chen C.Y."/>
            <person name="Tzean S.S."/>
            <person name="Ota Y."/>
            <person name="Hattori T."/>
            <person name="Sahashi N."/>
            <person name="Liou R.F."/>
            <person name="Kikuchi T."/>
            <person name="Tsai I.J."/>
        </authorList>
    </citation>
    <scope>NUCLEOTIDE SEQUENCE [LARGE SCALE GENOMIC DNA]</scope>
    <source>
        <strain evidence="13 14">FFPRI411160</strain>
    </source>
</reference>
<dbReference type="PROSITE" id="PS00655">
    <property type="entry name" value="GLYCOSYL_HYDROL_F6_1"/>
    <property type="match status" value="1"/>
</dbReference>
<dbReference type="AlphaFoldDB" id="A0A286UT81"/>
<dbReference type="InterPro" id="IPR016288">
    <property type="entry name" value="Beta_cellobiohydrolase"/>
</dbReference>
<dbReference type="PIRSF" id="PIRSF001100">
    <property type="entry name" value="Beta_cellobiohydrolase"/>
    <property type="match status" value="1"/>
</dbReference>
<gene>
    <name evidence="13" type="ORF">PNOK_0267900</name>
</gene>
<comment type="similarity">
    <text evidence="11">Belongs to the glycosyl hydrolase family 6.</text>
</comment>
<feature type="binding site" evidence="9">
    <location>
        <position position="70"/>
    </location>
    <ligand>
        <name>substrate</name>
    </ligand>
</feature>
<keyword evidence="3 11" id="KW-0136">Cellulose degradation</keyword>
<dbReference type="OrthoDB" id="64893at2759"/>
<keyword evidence="4" id="KW-1015">Disulfide bond</keyword>
<feature type="signal peptide" evidence="11">
    <location>
        <begin position="1"/>
        <end position="19"/>
    </location>
</feature>
<dbReference type="PANTHER" id="PTHR34876">
    <property type="match status" value="1"/>
</dbReference>
<protein>
    <recommendedName>
        <fullName evidence="11">Glucanase</fullName>
        <ecNumber evidence="11">3.2.1.-</ecNumber>
    </recommendedName>
</protein>
<evidence type="ECO:0000256" key="4">
    <source>
        <dbReference type="ARBA" id="ARBA00023157"/>
    </source>
</evidence>
<dbReference type="EC" id="3.2.1.-" evidence="11"/>
<dbReference type="Proteomes" id="UP000217199">
    <property type="component" value="Unassembled WGS sequence"/>
</dbReference>
<feature type="active site" evidence="10">
    <location>
        <position position="105"/>
    </location>
</feature>
<dbReference type="STRING" id="2282107.A0A286UT81"/>
<evidence type="ECO:0000256" key="9">
    <source>
        <dbReference type="PIRSR" id="PIRSR001100-2"/>
    </source>
</evidence>
<keyword evidence="6 11" id="KW-0326">Glycosidase</keyword>
<dbReference type="PRINTS" id="PR00733">
    <property type="entry name" value="GLHYDRLASE6"/>
</dbReference>
<dbReference type="GO" id="GO:0004553">
    <property type="term" value="F:hydrolase activity, hydrolyzing O-glycosyl compounds"/>
    <property type="evidence" value="ECO:0007669"/>
    <property type="project" value="InterPro"/>
</dbReference>
<evidence type="ECO:0000256" key="5">
    <source>
        <dbReference type="ARBA" id="ARBA00023277"/>
    </source>
</evidence>